<feature type="domain" description="DDE Tnp4" evidence="8">
    <location>
        <begin position="241"/>
        <end position="382"/>
    </location>
</feature>
<dbReference type="InParanoid" id="A0A1U7ZFU5"/>
<keyword evidence="6" id="KW-0378">Hydrolase</keyword>
<evidence type="ECO:0000313" key="9">
    <source>
        <dbReference type="Proteomes" id="UP000189703"/>
    </source>
</evidence>
<dbReference type="GO" id="GO:0046872">
    <property type="term" value="F:metal ion binding"/>
    <property type="evidence" value="ECO:0007669"/>
    <property type="project" value="UniProtKB-KW"/>
</dbReference>
<dbReference type="OMA" id="FRMSKPS"/>
<dbReference type="STRING" id="4432.A0A1U7ZFU5"/>
<dbReference type="PANTHER" id="PTHR22930">
    <property type="match status" value="1"/>
</dbReference>
<keyword evidence="5" id="KW-0479">Metal-binding</keyword>
<dbReference type="AlphaFoldDB" id="A0A1U7ZFU5"/>
<evidence type="ECO:0000256" key="6">
    <source>
        <dbReference type="ARBA" id="ARBA00022801"/>
    </source>
</evidence>
<dbReference type="OrthoDB" id="1912480at2759"/>
<name>A0A1U7ZFU5_NELNU</name>
<evidence type="ECO:0000256" key="5">
    <source>
        <dbReference type="ARBA" id="ARBA00022723"/>
    </source>
</evidence>
<evidence type="ECO:0000256" key="1">
    <source>
        <dbReference type="ARBA" id="ARBA00001968"/>
    </source>
</evidence>
<dbReference type="RefSeq" id="XP_010250302.1">
    <property type="nucleotide sequence ID" value="XM_010252000.2"/>
</dbReference>
<gene>
    <name evidence="10" type="primary">LOC104592562</name>
</gene>
<evidence type="ECO:0000256" key="4">
    <source>
        <dbReference type="ARBA" id="ARBA00022722"/>
    </source>
</evidence>
<dbReference type="Proteomes" id="UP000189703">
    <property type="component" value="Unplaced"/>
</dbReference>
<evidence type="ECO:0000256" key="2">
    <source>
        <dbReference type="ARBA" id="ARBA00004123"/>
    </source>
</evidence>
<accession>A0A1U7ZFU5</accession>
<dbReference type="FunCoup" id="A0A1U7ZFU5">
    <property type="interactions" value="11"/>
</dbReference>
<dbReference type="PANTHER" id="PTHR22930:SF242">
    <property type="entry name" value="LOW PROTEIN: NUCLEASE-LIKE PROTEIN"/>
    <property type="match status" value="1"/>
</dbReference>
<evidence type="ECO:0000313" key="10">
    <source>
        <dbReference type="RefSeq" id="XP_010250302.1"/>
    </source>
</evidence>
<dbReference type="GO" id="GO:0005634">
    <property type="term" value="C:nucleus"/>
    <property type="evidence" value="ECO:0007669"/>
    <property type="project" value="UniProtKB-SubCell"/>
</dbReference>
<organism evidence="9 10">
    <name type="scientific">Nelumbo nucifera</name>
    <name type="common">Sacred lotus</name>
    <dbReference type="NCBI Taxonomy" id="4432"/>
    <lineage>
        <taxon>Eukaryota</taxon>
        <taxon>Viridiplantae</taxon>
        <taxon>Streptophyta</taxon>
        <taxon>Embryophyta</taxon>
        <taxon>Tracheophyta</taxon>
        <taxon>Spermatophyta</taxon>
        <taxon>Magnoliopsida</taxon>
        <taxon>Proteales</taxon>
        <taxon>Nelumbonaceae</taxon>
        <taxon>Nelumbo</taxon>
    </lineage>
</organism>
<dbReference type="GeneID" id="104592562"/>
<proteinExistence type="inferred from homology"/>
<keyword evidence="9" id="KW-1185">Reference proteome</keyword>
<dbReference type="GO" id="GO:0016787">
    <property type="term" value="F:hydrolase activity"/>
    <property type="evidence" value="ECO:0007669"/>
    <property type="project" value="UniProtKB-KW"/>
</dbReference>
<keyword evidence="7" id="KW-0539">Nucleus</keyword>
<evidence type="ECO:0000259" key="8">
    <source>
        <dbReference type="Pfam" id="PF13359"/>
    </source>
</evidence>
<protein>
    <submittedName>
        <fullName evidence="10">Nuclease HARBI1</fullName>
    </submittedName>
</protein>
<evidence type="ECO:0000256" key="3">
    <source>
        <dbReference type="ARBA" id="ARBA00006958"/>
    </source>
</evidence>
<keyword evidence="4" id="KW-0540">Nuclease</keyword>
<comment type="subcellular location">
    <subcellularLocation>
        <location evidence="2">Nucleus</location>
    </subcellularLocation>
</comment>
<dbReference type="GO" id="GO:0004518">
    <property type="term" value="F:nuclease activity"/>
    <property type="evidence" value="ECO:0007669"/>
    <property type="project" value="UniProtKB-KW"/>
</dbReference>
<evidence type="ECO:0000256" key="7">
    <source>
        <dbReference type="ARBA" id="ARBA00023242"/>
    </source>
</evidence>
<comment type="similarity">
    <text evidence="3">Belongs to the HARBI1 family.</text>
</comment>
<dbReference type="Pfam" id="PF13359">
    <property type="entry name" value="DDE_Tnp_4"/>
    <property type="match status" value="1"/>
</dbReference>
<reference evidence="10" key="1">
    <citation type="submission" date="2025-08" db="UniProtKB">
        <authorList>
            <consortium name="RefSeq"/>
        </authorList>
    </citation>
    <scope>IDENTIFICATION</scope>
</reference>
<dbReference type="KEGG" id="nnu:104592562"/>
<dbReference type="InterPro" id="IPR027806">
    <property type="entry name" value="HARBI1_dom"/>
</dbReference>
<dbReference type="InterPro" id="IPR045249">
    <property type="entry name" value="HARBI1-like"/>
</dbReference>
<dbReference type="eggNOG" id="KOG4585">
    <property type="taxonomic scope" value="Eukaryota"/>
</dbReference>
<sequence length="433" mass="47937">MAGRGRKSGTAGKKRKKKIRDHEHLSPLISLVASATTAAHSFLTQNDLHLHPSQTLSLESNVASTALSLTKLNSLFEALNPSTTVTTLISPLSSSPSSCWFQRFLSAASDDSDPRWVEVFRMSKPSFTFLLETLSPSLRNSFSTTSPDYVLGAALFRLAHAAPFKSVGRRFGLDSAGSCRAFYTVCKLVNNQLSHLLELTSDFKRITEGFSWISLPNCFGVLGFIKFHIDGDGLGKDGAIIVQALVDSEGRFLDISAGWPSSMSPYTILRQTKFFLRVEESKELLNGPPSELSEGNLVPQYVLGDSCCPLLPWLITPFSKPSKDDSNSMELAFNSTHNRGMELVSKAFARVRARWRLLSVNWKEKCMESFPFVIVTGCLLHNFLAKQSEPLPDETEDYLMEQKFPLFDGQGNESGERVRAALASHLSLVSQRR</sequence>
<comment type="cofactor">
    <cofactor evidence="1">
        <name>a divalent metal cation</name>
        <dbReference type="ChEBI" id="CHEBI:60240"/>
    </cofactor>
</comment>